<protein>
    <recommendedName>
        <fullName evidence="7">Nuclear pore complex protein</fullName>
    </recommendedName>
</protein>
<evidence type="ECO:0000256" key="8">
    <source>
        <dbReference type="SAM" id="MobiDB-lite"/>
    </source>
</evidence>
<evidence type="ECO:0000256" key="4">
    <source>
        <dbReference type="ARBA" id="ARBA00023010"/>
    </source>
</evidence>
<evidence type="ECO:0000256" key="7">
    <source>
        <dbReference type="RuleBase" id="RU365072"/>
    </source>
</evidence>
<evidence type="ECO:0000256" key="3">
    <source>
        <dbReference type="ARBA" id="ARBA00022927"/>
    </source>
</evidence>
<evidence type="ECO:0000256" key="6">
    <source>
        <dbReference type="ARBA" id="ARBA00023242"/>
    </source>
</evidence>
<dbReference type="EMBL" id="SGPK01000024">
    <property type="protein sequence ID" value="THH10924.1"/>
    <property type="molecule type" value="Genomic_DNA"/>
</dbReference>
<keyword evidence="4 7" id="KW-0811">Translocation</keyword>
<keyword evidence="2" id="KW-0509">mRNA transport</keyword>
<evidence type="ECO:0000256" key="5">
    <source>
        <dbReference type="ARBA" id="ARBA00023132"/>
    </source>
</evidence>
<feature type="compositionally biased region" description="Low complexity" evidence="8">
    <location>
        <begin position="288"/>
        <end position="300"/>
    </location>
</feature>
<comment type="caution">
    <text evidence="9">The sequence shown here is derived from an EMBL/GenBank/DDBJ whole genome shotgun (WGS) entry which is preliminary data.</text>
</comment>
<dbReference type="GO" id="GO:0031080">
    <property type="term" value="C:nuclear pore outer ring"/>
    <property type="evidence" value="ECO:0007669"/>
    <property type="project" value="TreeGrafter"/>
</dbReference>
<dbReference type="GO" id="GO:0031965">
    <property type="term" value="C:nuclear membrane"/>
    <property type="evidence" value="ECO:0007669"/>
    <property type="project" value="UniProtKB-SubCell"/>
</dbReference>
<dbReference type="GO" id="GO:0006606">
    <property type="term" value="P:protein import into nucleus"/>
    <property type="evidence" value="ECO:0007669"/>
    <property type="project" value="TreeGrafter"/>
</dbReference>
<comment type="function">
    <text evidence="7">Functions as a component of the nuclear pore complex (NPC).</text>
</comment>
<evidence type="ECO:0000313" key="9">
    <source>
        <dbReference type="EMBL" id="THH10924.1"/>
    </source>
</evidence>
<keyword evidence="3" id="KW-0653">Protein transport</keyword>
<dbReference type="GO" id="GO:0000973">
    <property type="term" value="P:post-transcriptional tethering of RNA polymerase II gene DNA at nuclear periphery"/>
    <property type="evidence" value="ECO:0007669"/>
    <property type="project" value="TreeGrafter"/>
</dbReference>
<comment type="subcellular location">
    <subcellularLocation>
        <location evidence="7">Nucleus</location>
        <location evidence="7">Nuclear pore complex</location>
    </subcellularLocation>
    <subcellularLocation>
        <location evidence="7">Nucleus membrane</location>
    </subcellularLocation>
</comment>
<gene>
    <name evidence="9" type="ORF">EW145_g992</name>
</gene>
<keyword evidence="7" id="KW-0472">Membrane</keyword>
<name>A0A4S4LG70_9AGAM</name>
<keyword evidence="5 7" id="KW-0906">Nuclear pore complex</keyword>
<comment type="subunit">
    <text evidence="7">Part of the nuclear pore complex (NPC).</text>
</comment>
<dbReference type="Proteomes" id="UP000308199">
    <property type="component" value="Unassembled WGS sequence"/>
</dbReference>
<dbReference type="GO" id="GO:0006406">
    <property type="term" value="P:mRNA export from nucleus"/>
    <property type="evidence" value="ECO:0007669"/>
    <property type="project" value="TreeGrafter"/>
</dbReference>
<keyword evidence="1 7" id="KW-0813">Transport</keyword>
<dbReference type="PANTHER" id="PTHR13003:SF2">
    <property type="entry name" value="NUCLEAR PORE COMPLEX PROTEIN NUP107"/>
    <property type="match status" value="1"/>
</dbReference>
<sequence length="738" mass="83386">MCKKKLDEASESIMQYESLREDIEMLRLESNTWDLLQTLISIRKTEPTLPPTTKTLLRQNPFTPTATLAHSIMCHVPLLKELVVVREWLHDSAPAPHPPEAATGYWKVTRLRLQQAQRTGDKKNFETLVTELDPDAGNREDNGRVLSADDANYERSLAQALYGYIRAGQLDEAIDLCRRTKRPWRAASIRGSLLFEWRALADVPEDEDLTNDADFPLLSEPDRVLHAALAPSPASSVVLKSACRTWYDHLWAQVSIMCEGKQVDALARAGGGGGFWENGIEAVERIASSSSSGEAGADEAQTAEEQREESEWEKEVVSTLEALGTVGVMEGPPATDPFHTSQLHIILNRTDKLLKEFADGLISGEFRPEEANYPTLTRFFAHLCLFLQMIDIPVPADATQTILEVYLRVLEDAGQREHIALYASALGENAVERYALFLASLEISTDFEERRAALLRADKHNLDIVRVAQVTAEKTLERAFEALPRMRVALPTVTARETPLSDMEWFLIRSIEWTTFMEQTYRDALEQANAIFRYFLGCGKVQAARALLTLLPAQLKLVPVEVGFMRTHSAEYVHYLQFFTIWESFDRIAEAQLDESSCTTKGAKESWLNGYKALLDDTRGKILDLLTTEWLVNEEEVMRTKRQDQRHITLVRIRRIYIPELIIRLHALLVGSGDRLPENLKHALNLANIVADSRYGLYEDFLDDDATRLHDYLRAVRQAVLKGLEGGGSDPFRMLHIS</sequence>
<reference evidence="9 10" key="1">
    <citation type="submission" date="2019-02" db="EMBL/GenBank/DDBJ databases">
        <title>Genome sequencing of the rare red list fungi Phellinidium pouzarii.</title>
        <authorList>
            <person name="Buettner E."/>
            <person name="Kellner H."/>
        </authorList>
    </citation>
    <scope>NUCLEOTIDE SEQUENCE [LARGE SCALE GENOMIC DNA]</scope>
    <source>
        <strain evidence="9 10">DSM 108285</strain>
    </source>
</reference>
<keyword evidence="10" id="KW-1185">Reference proteome</keyword>
<proteinExistence type="inferred from homology"/>
<dbReference type="Gene3D" id="1.20.190.50">
    <property type="match status" value="1"/>
</dbReference>
<dbReference type="AlphaFoldDB" id="A0A4S4LG70"/>
<dbReference type="InterPro" id="IPR007252">
    <property type="entry name" value="Nup84/Nup107"/>
</dbReference>
<dbReference type="GO" id="GO:0017056">
    <property type="term" value="F:structural constituent of nuclear pore"/>
    <property type="evidence" value="ECO:0007669"/>
    <property type="project" value="UniProtKB-UniRule"/>
</dbReference>
<dbReference type="Gene3D" id="1.10.3450.20">
    <property type="match status" value="1"/>
</dbReference>
<keyword evidence="6 7" id="KW-0539">Nucleus</keyword>
<dbReference type="OrthoDB" id="3098at2759"/>
<evidence type="ECO:0000313" key="10">
    <source>
        <dbReference type="Proteomes" id="UP000308199"/>
    </source>
</evidence>
<dbReference type="Pfam" id="PF04121">
    <property type="entry name" value="Nup84_Nup100"/>
    <property type="match status" value="1"/>
</dbReference>
<evidence type="ECO:0000256" key="2">
    <source>
        <dbReference type="ARBA" id="ARBA00022816"/>
    </source>
</evidence>
<accession>A0A4S4LG70</accession>
<evidence type="ECO:0000256" key="1">
    <source>
        <dbReference type="ARBA" id="ARBA00022448"/>
    </source>
</evidence>
<feature type="region of interest" description="Disordered" evidence="8">
    <location>
        <begin position="288"/>
        <end position="312"/>
    </location>
</feature>
<comment type="similarity">
    <text evidence="7">Belongs to the nucleoporin Nup84/Nup107 family.</text>
</comment>
<organism evidence="9 10">
    <name type="scientific">Phellinidium pouzarii</name>
    <dbReference type="NCBI Taxonomy" id="167371"/>
    <lineage>
        <taxon>Eukaryota</taxon>
        <taxon>Fungi</taxon>
        <taxon>Dikarya</taxon>
        <taxon>Basidiomycota</taxon>
        <taxon>Agaricomycotina</taxon>
        <taxon>Agaricomycetes</taxon>
        <taxon>Hymenochaetales</taxon>
        <taxon>Hymenochaetaceae</taxon>
        <taxon>Phellinidium</taxon>
    </lineage>
</organism>
<dbReference type="PANTHER" id="PTHR13003">
    <property type="entry name" value="NUP107-RELATED"/>
    <property type="match status" value="1"/>
</dbReference>